<proteinExistence type="inferred from homology"/>
<keyword evidence="3" id="KW-1133">Transmembrane helix</keyword>
<evidence type="ECO:0000313" key="6">
    <source>
        <dbReference type="Proteomes" id="UP000651452"/>
    </source>
</evidence>
<reference evidence="5" key="1">
    <citation type="submission" date="2018-12" db="EMBL/GenBank/DDBJ databases">
        <authorList>
            <person name="Syme R.A."/>
            <person name="Farfan-Caceres L."/>
            <person name="Lichtenzveig J."/>
        </authorList>
    </citation>
    <scope>NUCLEOTIDE SEQUENCE</scope>
    <source>
        <strain evidence="5">Al4</strain>
    </source>
</reference>
<evidence type="ECO:0000256" key="3">
    <source>
        <dbReference type="SAM" id="Phobius"/>
    </source>
</evidence>
<sequence>MVLALLARLTAPPSQTLLTLAPTPSTVSFTVSTRPVPATVAAKLRNYVILLLRLVIGTLVLATLWTKWRITHGQSTDILLWTLGGPQTAALLKAIGALGWNYIAPGAVAVLFVVLRRGYTEESLTLLRGLGVQTSSSAATFLKSPSRRFIPTSDIQDLLIHEAFRGFEVRFYLLIVVKGEKDIVVVFPGLLPRRAILEEVWRGARKCLWESEGVGRTKETEDGSAAVK</sequence>
<feature type="domain" description="Phosphatidylinositol N-acetylglucosaminyltransferase subunit H conserved" evidence="4">
    <location>
        <begin position="123"/>
        <end position="188"/>
    </location>
</feature>
<name>A0A8H7J884_9PLEO</name>
<comment type="similarity">
    <text evidence="2">Belongs to the PIGH family.</text>
</comment>
<organism evidence="5 6">
    <name type="scientific">Ascochyta lentis</name>
    <dbReference type="NCBI Taxonomy" id="205686"/>
    <lineage>
        <taxon>Eukaryota</taxon>
        <taxon>Fungi</taxon>
        <taxon>Dikarya</taxon>
        <taxon>Ascomycota</taxon>
        <taxon>Pezizomycotina</taxon>
        <taxon>Dothideomycetes</taxon>
        <taxon>Pleosporomycetidae</taxon>
        <taxon>Pleosporales</taxon>
        <taxon>Pleosporineae</taxon>
        <taxon>Didymellaceae</taxon>
        <taxon>Ascochyta</taxon>
    </lineage>
</organism>
<keyword evidence="3" id="KW-0472">Membrane</keyword>
<dbReference type="InterPro" id="IPR019328">
    <property type="entry name" value="PIGH-H_dom"/>
</dbReference>
<dbReference type="AlphaFoldDB" id="A0A8H7J884"/>
<keyword evidence="6" id="KW-1185">Reference proteome</keyword>
<reference evidence="5" key="2">
    <citation type="submission" date="2020-09" db="EMBL/GenBank/DDBJ databases">
        <title>Reference genome assembly for Australian Ascochyta lentis isolate Al4.</title>
        <authorList>
            <person name="Lee R.C."/>
            <person name="Farfan-Caceres L.M."/>
            <person name="Debler J.W."/>
            <person name="Williams A.H."/>
            <person name="Henares B.M."/>
        </authorList>
    </citation>
    <scope>NUCLEOTIDE SEQUENCE</scope>
    <source>
        <strain evidence="5">Al4</strain>
    </source>
</reference>
<evidence type="ECO:0000256" key="2">
    <source>
        <dbReference type="ARBA" id="ARBA00009610"/>
    </source>
</evidence>
<dbReference type="PANTHER" id="PTHR15231">
    <property type="entry name" value="PHOSPHATIDYLINOSITOL N-ACETYLGLUCOSAMINYLTRANSFERASE SUBUNIT H"/>
    <property type="match status" value="1"/>
</dbReference>
<protein>
    <recommendedName>
        <fullName evidence="4">Phosphatidylinositol N-acetylglucosaminyltransferase subunit H conserved domain-containing protein</fullName>
    </recommendedName>
</protein>
<feature type="transmembrane region" description="Helical" evidence="3">
    <location>
        <begin position="44"/>
        <end position="66"/>
    </location>
</feature>
<accession>A0A8H7J884</accession>
<comment type="caution">
    <text evidence="5">The sequence shown here is derived from an EMBL/GenBank/DDBJ whole genome shotgun (WGS) entry which is preliminary data.</text>
</comment>
<gene>
    <name evidence="5" type="ORF">EKO04_004103</name>
</gene>
<dbReference type="GO" id="GO:0006506">
    <property type="term" value="P:GPI anchor biosynthetic process"/>
    <property type="evidence" value="ECO:0007669"/>
    <property type="project" value="UniProtKB-UniPathway"/>
</dbReference>
<dbReference type="OrthoDB" id="6256716at2759"/>
<keyword evidence="3" id="KW-0812">Transmembrane</keyword>
<dbReference type="Proteomes" id="UP000651452">
    <property type="component" value="Unassembled WGS sequence"/>
</dbReference>
<dbReference type="Pfam" id="PF10181">
    <property type="entry name" value="PIG-H"/>
    <property type="match status" value="1"/>
</dbReference>
<comment type="pathway">
    <text evidence="1">Glycolipid biosynthesis; glycosylphosphatidylinositol-anchor biosynthesis.</text>
</comment>
<evidence type="ECO:0000256" key="1">
    <source>
        <dbReference type="ARBA" id="ARBA00004687"/>
    </source>
</evidence>
<dbReference type="UniPathway" id="UPA00196"/>
<dbReference type="GO" id="GO:0000506">
    <property type="term" value="C:glycosylphosphatidylinositol-N-acetylglucosaminyltransferase (GPI-GnT) complex"/>
    <property type="evidence" value="ECO:0007669"/>
    <property type="project" value="InterPro"/>
</dbReference>
<dbReference type="PANTHER" id="PTHR15231:SF1">
    <property type="entry name" value="PHOSPHATIDYLINOSITOL N-ACETYLGLUCOSAMINYLTRANSFERASE SUBUNIT H"/>
    <property type="match status" value="1"/>
</dbReference>
<dbReference type="EMBL" id="RZGK01000007">
    <property type="protein sequence ID" value="KAF9697511.1"/>
    <property type="molecule type" value="Genomic_DNA"/>
</dbReference>
<evidence type="ECO:0000259" key="4">
    <source>
        <dbReference type="Pfam" id="PF10181"/>
    </source>
</evidence>
<evidence type="ECO:0000313" key="5">
    <source>
        <dbReference type="EMBL" id="KAF9697511.1"/>
    </source>
</evidence>
<dbReference type="InterPro" id="IPR044215">
    <property type="entry name" value="PIG-H"/>
</dbReference>
<feature type="transmembrane region" description="Helical" evidence="3">
    <location>
        <begin position="102"/>
        <end position="119"/>
    </location>
</feature>